<keyword evidence="8" id="KW-1185">Reference proteome</keyword>
<gene>
    <name evidence="7" type="ORF">ELQ92_01830</name>
</gene>
<dbReference type="RefSeq" id="WP_128497247.1">
    <property type="nucleotide sequence ID" value="NZ_RZNC01000001.1"/>
</dbReference>
<reference evidence="7 8" key="1">
    <citation type="submission" date="2018-12" db="EMBL/GenBank/DDBJ databases">
        <authorList>
            <person name="Li F."/>
        </authorList>
    </citation>
    <scope>NUCLEOTIDE SEQUENCE [LARGE SCALE GENOMIC DNA]</scope>
    <source>
        <strain evidence="7 8">8H24J-4-2</strain>
    </source>
</reference>
<proteinExistence type="predicted"/>
<dbReference type="InterPro" id="IPR009057">
    <property type="entry name" value="Homeodomain-like_sf"/>
</dbReference>
<evidence type="ECO:0000313" key="8">
    <source>
        <dbReference type="Proteomes" id="UP000288603"/>
    </source>
</evidence>
<dbReference type="Gene3D" id="1.10.357.10">
    <property type="entry name" value="Tetracycline Repressor, domain 2"/>
    <property type="match status" value="1"/>
</dbReference>
<organism evidence="7 8">
    <name type="scientific">Labedella populi</name>
    <dbReference type="NCBI Taxonomy" id="2498850"/>
    <lineage>
        <taxon>Bacteria</taxon>
        <taxon>Bacillati</taxon>
        <taxon>Actinomycetota</taxon>
        <taxon>Actinomycetes</taxon>
        <taxon>Micrococcales</taxon>
        <taxon>Microbacteriaceae</taxon>
        <taxon>Labedella</taxon>
    </lineage>
</organism>
<comment type="caution">
    <text evidence="7">The sequence shown here is derived from an EMBL/GenBank/DDBJ whole genome shotgun (WGS) entry which is preliminary data.</text>
</comment>
<sequence length="190" mass="21106">MAERGAYAKGIARREEILRVALDVFAREGYRGTSLREVAKRVGVSLPGLMHYFESKEHLLTAVLQKRDEVDTLGAGAAVTDLIDGFVVVMRHNSDVPGLVQLYLTLAAAAEDPTHPAHEHFRSRFVLLRTQIADAVRERQAQGRARADLDPDHIARMLIAVADGIQIQWTIDRSVDMADDLERLWDALAG</sequence>
<accession>A0A444QER1</accession>
<evidence type="ECO:0000259" key="6">
    <source>
        <dbReference type="PROSITE" id="PS50977"/>
    </source>
</evidence>
<keyword evidence="2" id="KW-0805">Transcription regulation</keyword>
<dbReference type="SUPFAM" id="SSF48498">
    <property type="entry name" value="Tetracyclin repressor-like, C-terminal domain"/>
    <property type="match status" value="1"/>
</dbReference>
<dbReference type="PROSITE" id="PS50977">
    <property type="entry name" value="HTH_TETR_2"/>
    <property type="match status" value="1"/>
</dbReference>
<dbReference type="Pfam" id="PF13977">
    <property type="entry name" value="TetR_C_6"/>
    <property type="match status" value="1"/>
</dbReference>
<name>A0A444QER1_9MICO</name>
<evidence type="ECO:0000313" key="7">
    <source>
        <dbReference type="EMBL" id="RWZ68020.1"/>
    </source>
</evidence>
<evidence type="ECO:0000256" key="3">
    <source>
        <dbReference type="ARBA" id="ARBA00023125"/>
    </source>
</evidence>
<dbReference type="OrthoDB" id="7505659at2"/>
<protein>
    <submittedName>
        <fullName evidence="7">TetR/AcrR family transcriptional regulator</fullName>
    </submittedName>
</protein>
<evidence type="ECO:0000256" key="5">
    <source>
        <dbReference type="PROSITE-ProRule" id="PRU00335"/>
    </source>
</evidence>
<dbReference type="EMBL" id="RZNC01000001">
    <property type="protein sequence ID" value="RWZ68020.1"/>
    <property type="molecule type" value="Genomic_DNA"/>
</dbReference>
<dbReference type="Proteomes" id="UP000288603">
    <property type="component" value="Unassembled WGS sequence"/>
</dbReference>
<dbReference type="PANTHER" id="PTHR47506">
    <property type="entry name" value="TRANSCRIPTIONAL REGULATORY PROTEIN"/>
    <property type="match status" value="1"/>
</dbReference>
<dbReference type="InterPro" id="IPR039538">
    <property type="entry name" value="BetI_C"/>
</dbReference>
<dbReference type="InterPro" id="IPR001647">
    <property type="entry name" value="HTH_TetR"/>
</dbReference>
<evidence type="ECO:0000256" key="2">
    <source>
        <dbReference type="ARBA" id="ARBA00023015"/>
    </source>
</evidence>
<dbReference type="AlphaFoldDB" id="A0A444QER1"/>
<dbReference type="Pfam" id="PF00440">
    <property type="entry name" value="TetR_N"/>
    <property type="match status" value="1"/>
</dbReference>
<dbReference type="PRINTS" id="PR00455">
    <property type="entry name" value="HTHTETR"/>
</dbReference>
<keyword evidence="1" id="KW-0678">Repressor</keyword>
<evidence type="ECO:0000256" key="1">
    <source>
        <dbReference type="ARBA" id="ARBA00022491"/>
    </source>
</evidence>
<keyword evidence="4" id="KW-0804">Transcription</keyword>
<feature type="domain" description="HTH tetR-type" evidence="6">
    <location>
        <begin position="11"/>
        <end position="71"/>
    </location>
</feature>
<dbReference type="SUPFAM" id="SSF46689">
    <property type="entry name" value="Homeodomain-like"/>
    <property type="match status" value="1"/>
</dbReference>
<dbReference type="GO" id="GO:0003677">
    <property type="term" value="F:DNA binding"/>
    <property type="evidence" value="ECO:0007669"/>
    <property type="project" value="UniProtKB-UniRule"/>
</dbReference>
<keyword evidence="3 5" id="KW-0238">DNA-binding</keyword>
<dbReference type="InterPro" id="IPR036271">
    <property type="entry name" value="Tet_transcr_reg_TetR-rel_C_sf"/>
</dbReference>
<feature type="DNA-binding region" description="H-T-H motif" evidence="5">
    <location>
        <begin position="34"/>
        <end position="53"/>
    </location>
</feature>
<evidence type="ECO:0000256" key="4">
    <source>
        <dbReference type="ARBA" id="ARBA00023163"/>
    </source>
</evidence>
<dbReference type="PANTHER" id="PTHR47506:SF6">
    <property type="entry name" value="HTH-TYPE TRANSCRIPTIONAL REPRESSOR NEMR"/>
    <property type="match status" value="1"/>
</dbReference>